<evidence type="ECO:0000313" key="1">
    <source>
        <dbReference type="EMBL" id="CAB5223152.1"/>
    </source>
</evidence>
<accession>A0A6J7X2C8</accession>
<protein>
    <submittedName>
        <fullName evidence="1">Uncharacterized protein</fullName>
    </submittedName>
</protein>
<name>A0A6J7X2C8_9CAUD</name>
<gene>
    <name evidence="1" type="ORF">UFOVP368_70</name>
</gene>
<reference evidence="1" key="1">
    <citation type="submission" date="2020-05" db="EMBL/GenBank/DDBJ databases">
        <authorList>
            <person name="Chiriac C."/>
            <person name="Salcher M."/>
            <person name="Ghai R."/>
            <person name="Kavagutti S V."/>
        </authorList>
    </citation>
    <scope>NUCLEOTIDE SEQUENCE</scope>
</reference>
<dbReference type="EMBL" id="LR798303">
    <property type="protein sequence ID" value="CAB5223152.1"/>
    <property type="molecule type" value="Genomic_DNA"/>
</dbReference>
<proteinExistence type="predicted"/>
<sequence>MEEEFSYDALFRKALDVALERSCYGACKMIVEAEVGQWKAATEEYKAKGELPIVLELSDSEYWPLLTGYVYQEGDVAIELPTVSLLDVCRAYVSEGA</sequence>
<feature type="non-terminal residue" evidence="1">
    <location>
        <position position="97"/>
    </location>
</feature>
<organism evidence="1">
    <name type="scientific">uncultured Caudovirales phage</name>
    <dbReference type="NCBI Taxonomy" id="2100421"/>
    <lineage>
        <taxon>Viruses</taxon>
        <taxon>Duplodnaviria</taxon>
        <taxon>Heunggongvirae</taxon>
        <taxon>Uroviricota</taxon>
        <taxon>Caudoviricetes</taxon>
        <taxon>Peduoviridae</taxon>
        <taxon>Maltschvirus</taxon>
        <taxon>Maltschvirus maltsch</taxon>
    </lineage>
</organism>